<organism evidence="5 6">
    <name type="scientific">Mizuhopecten yessoensis</name>
    <name type="common">Japanese scallop</name>
    <name type="synonym">Patinopecten yessoensis</name>
    <dbReference type="NCBI Taxonomy" id="6573"/>
    <lineage>
        <taxon>Eukaryota</taxon>
        <taxon>Metazoa</taxon>
        <taxon>Spiralia</taxon>
        <taxon>Lophotrochozoa</taxon>
        <taxon>Mollusca</taxon>
        <taxon>Bivalvia</taxon>
        <taxon>Autobranchia</taxon>
        <taxon>Pteriomorphia</taxon>
        <taxon>Pectinida</taxon>
        <taxon>Pectinoidea</taxon>
        <taxon>Pectinidae</taxon>
        <taxon>Mizuhopecten</taxon>
    </lineage>
</organism>
<dbReference type="STRING" id="6573.A0A210QGL6"/>
<dbReference type="AlphaFoldDB" id="A0A210QGL6"/>
<reference evidence="5 6" key="1">
    <citation type="journal article" date="2017" name="Nat. Ecol. Evol.">
        <title>Scallop genome provides insights into evolution of bilaterian karyotype and development.</title>
        <authorList>
            <person name="Wang S."/>
            <person name="Zhang J."/>
            <person name="Jiao W."/>
            <person name="Li J."/>
            <person name="Xun X."/>
            <person name="Sun Y."/>
            <person name="Guo X."/>
            <person name="Huan P."/>
            <person name="Dong B."/>
            <person name="Zhang L."/>
            <person name="Hu X."/>
            <person name="Sun X."/>
            <person name="Wang J."/>
            <person name="Zhao C."/>
            <person name="Wang Y."/>
            <person name="Wang D."/>
            <person name="Huang X."/>
            <person name="Wang R."/>
            <person name="Lv J."/>
            <person name="Li Y."/>
            <person name="Zhang Z."/>
            <person name="Liu B."/>
            <person name="Lu W."/>
            <person name="Hui Y."/>
            <person name="Liang J."/>
            <person name="Zhou Z."/>
            <person name="Hou R."/>
            <person name="Li X."/>
            <person name="Liu Y."/>
            <person name="Li H."/>
            <person name="Ning X."/>
            <person name="Lin Y."/>
            <person name="Zhao L."/>
            <person name="Xing Q."/>
            <person name="Dou J."/>
            <person name="Li Y."/>
            <person name="Mao J."/>
            <person name="Guo H."/>
            <person name="Dou H."/>
            <person name="Li T."/>
            <person name="Mu C."/>
            <person name="Jiang W."/>
            <person name="Fu Q."/>
            <person name="Fu X."/>
            <person name="Miao Y."/>
            <person name="Liu J."/>
            <person name="Yu Q."/>
            <person name="Li R."/>
            <person name="Liao H."/>
            <person name="Li X."/>
            <person name="Kong Y."/>
            <person name="Jiang Z."/>
            <person name="Chourrout D."/>
            <person name="Li R."/>
            <person name="Bao Z."/>
        </authorList>
    </citation>
    <scope>NUCLEOTIDE SEQUENCE [LARGE SCALE GENOMIC DNA]</scope>
    <source>
        <strain evidence="5 6">PY_sf001</strain>
    </source>
</reference>
<evidence type="ECO:0000313" key="6">
    <source>
        <dbReference type="Proteomes" id="UP000242188"/>
    </source>
</evidence>
<dbReference type="InterPro" id="IPR029058">
    <property type="entry name" value="AB_hydrolase_fold"/>
</dbReference>
<dbReference type="Pfam" id="PF00135">
    <property type="entry name" value="COesterase"/>
    <property type="match status" value="1"/>
</dbReference>
<dbReference type="InterPro" id="IPR019826">
    <property type="entry name" value="Carboxylesterase_B_AS"/>
</dbReference>
<evidence type="ECO:0000259" key="4">
    <source>
        <dbReference type="Pfam" id="PF00135"/>
    </source>
</evidence>
<dbReference type="EMBL" id="NEDP02003775">
    <property type="protein sequence ID" value="OWF47761.1"/>
    <property type="molecule type" value="Genomic_DNA"/>
</dbReference>
<feature type="domain" description="Carboxylesterase type B" evidence="4">
    <location>
        <begin position="38"/>
        <end position="568"/>
    </location>
</feature>
<accession>A0A210QGL6</accession>
<comment type="caution">
    <text evidence="5">The sequence shown here is derived from an EMBL/GenBank/DDBJ whole genome shotgun (WGS) entry which is preliminary data.</text>
</comment>
<dbReference type="SUPFAM" id="SSF53474">
    <property type="entry name" value="alpha/beta-Hydrolases"/>
    <property type="match status" value="1"/>
</dbReference>
<keyword evidence="6" id="KW-1185">Reference proteome</keyword>
<proteinExistence type="inferred from homology"/>
<dbReference type="GO" id="GO:0016787">
    <property type="term" value="F:hydrolase activity"/>
    <property type="evidence" value="ECO:0007669"/>
    <property type="project" value="UniProtKB-KW"/>
</dbReference>
<name>A0A210QGL6_MIZYE</name>
<sequence>MNRDQLLHISRDKMMTIKTSCQIAWMASFLILATCQPPPIVSTPSGPIKGVIVPTLGQDMVQFRNIPYAKPPVGNLRFEKTVPVEPWADTLDGTFFGPSCIQDTQYWFWEKAENNITTEDCLQLNVHVPGAVSTTEKKPVMFWIHGGSFQIGNSWFLDPSFLVLKDVIVVTINYRLGVFGFLSTGDSALPGNYGLWDMIEALKWVNKNIASFGGDPESVTIFGESAGGFAVSYLAVIPSNEGLFKRIIPQSGTAIGELWKVRNPFRVAKKVGSHVGCITKNDSIINKDALVACLKEKSSDDLFKAQSDPSTFNFGGISVAPVLWPNVDGELLRRNPYESLEDLTSKESIFFRSLDVMTGTTDNEGSVFPYIAMPLQESKNFNLSDGVPTAVLCDDLAPLFARDAFNDETVVPEMLCKGYGEDNMEEQARSASNLYADTAFIAPTVQFLGFHSRGKAISNAYQYLFTKAISFHFLVPSFPWSRGSAHGVDMLYLFGPGTMNQFDDSLSSPEGREITEILTRYWTNFAKTGNPNSEDLVEWKSYNPSGRYYMNLNLKPFMDQDVYAKRMKLLIEDIPKKLKHSAKTEL</sequence>
<keyword evidence="2 3" id="KW-0378">Hydrolase</keyword>
<dbReference type="EC" id="3.1.1.-" evidence="3"/>
<evidence type="ECO:0000313" key="5">
    <source>
        <dbReference type="EMBL" id="OWF47761.1"/>
    </source>
</evidence>
<evidence type="ECO:0000256" key="3">
    <source>
        <dbReference type="RuleBase" id="RU361235"/>
    </source>
</evidence>
<evidence type="ECO:0000256" key="2">
    <source>
        <dbReference type="ARBA" id="ARBA00022801"/>
    </source>
</evidence>
<dbReference type="Proteomes" id="UP000242188">
    <property type="component" value="Unassembled WGS sequence"/>
</dbReference>
<protein>
    <recommendedName>
        <fullName evidence="3">Carboxylic ester hydrolase</fullName>
        <ecNumber evidence="3">3.1.1.-</ecNumber>
    </recommendedName>
</protein>
<dbReference type="PANTHER" id="PTHR43903">
    <property type="entry name" value="NEUROLIGIN"/>
    <property type="match status" value="1"/>
</dbReference>
<comment type="similarity">
    <text evidence="1 3">Belongs to the type-B carboxylesterase/lipase family.</text>
</comment>
<evidence type="ECO:0000256" key="1">
    <source>
        <dbReference type="ARBA" id="ARBA00005964"/>
    </source>
</evidence>
<dbReference type="PROSITE" id="PS00122">
    <property type="entry name" value="CARBOXYLESTERASE_B_1"/>
    <property type="match status" value="1"/>
</dbReference>
<dbReference type="OrthoDB" id="408631at2759"/>
<dbReference type="Gene3D" id="3.40.50.1820">
    <property type="entry name" value="alpha/beta hydrolase"/>
    <property type="match status" value="1"/>
</dbReference>
<gene>
    <name evidence="5" type="ORF">KP79_PYT06230</name>
</gene>
<dbReference type="ESTHER" id="mizye-a0a210qgl6">
    <property type="family name" value="Carb_B_Mollusca"/>
</dbReference>
<dbReference type="InterPro" id="IPR051093">
    <property type="entry name" value="Neuroligin/BSAL"/>
</dbReference>
<dbReference type="InterPro" id="IPR002018">
    <property type="entry name" value="CarbesteraseB"/>
</dbReference>